<feature type="binding site" evidence="11">
    <location>
        <position position="188"/>
    </location>
    <ligand>
        <name>UDP-N-acetyl-alpha-D-muramoyl-L-alanyl-D-glutamate</name>
        <dbReference type="ChEBI" id="CHEBI:83900"/>
    </ligand>
</feature>
<dbReference type="SUPFAM" id="SSF53244">
    <property type="entry name" value="MurD-like peptide ligases, peptide-binding domain"/>
    <property type="match status" value="1"/>
</dbReference>
<dbReference type="Pfam" id="PF08245">
    <property type="entry name" value="Mur_ligase_M"/>
    <property type="match status" value="1"/>
</dbReference>
<feature type="domain" description="Mur ligase C-terminal" evidence="14">
    <location>
        <begin position="342"/>
        <end position="472"/>
    </location>
</feature>
<feature type="binding site" evidence="11">
    <location>
        <position position="28"/>
    </location>
    <ligand>
        <name>UDP-N-acetyl-alpha-D-muramoyl-L-alanyl-D-glutamate</name>
        <dbReference type="ChEBI" id="CHEBI:83900"/>
    </ligand>
</feature>
<dbReference type="RefSeq" id="WP_394458320.1">
    <property type="nucleotide sequence ID" value="NZ_JBIGHZ010000001.1"/>
</dbReference>
<evidence type="ECO:0000313" key="17">
    <source>
        <dbReference type="Proteomes" id="UP001606099"/>
    </source>
</evidence>
<evidence type="ECO:0000256" key="8">
    <source>
        <dbReference type="ARBA" id="ARBA00022984"/>
    </source>
</evidence>
<keyword evidence="17" id="KW-1185">Reference proteome</keyword>
<dbReference type="InterPro" id="IPR036615">
    <property type="entry name" value="Mur_ligase_C_dom_sf"/>
</dbReference>
<dbReference type="Gene3D" id="3.40.1390.10">
    <property type="entry name" value="MurE/MurF, N-terminal domain"/>
    <property type="match status" value="1"/>
</dbReference>
<keyword evidence="7 11" id="KW-0133">Cell shape</keyword>
<comment type="subcellular location">
    <subcellularLocation>
        <location evidence="11 12">Cytoplasm</location>
    </subcellularLocation>
</comment>
<dbReference type="InterPro" id="IPR000713">
    <property type="entry name" value="Mur_ligase_N"/>
</dbReference>
<feature type="domain" description="Mur ligase N-terminal catalytic" evidence="13">
    <location>
        <begin position="26"/>
        <end position="97"/>
    </location>
</feature>
<dbReference type="SUPFAM" id="SSF63418">
    <property type="entry name" value="MurE/MurF N-terminal domain"/>
    <property type="match status" value="1"/>
</dbReference>
<proteinExistence type="inferred from homology"/>
<keyword evidence="5 11" id="KW-0547">Nucleotide-binding</keyword>
<evidence type="ECO:0000259" key="15">
    <source>
        <dbReference type="Pfam" id="PF08245"/>
    </source>
</evidence>
<dbReference type="Pfam" id="PF01225">
    <property type="entry name" value="Mur_ligase"/>
    <property type="match status" value="1"/>
</dbReference>
<dbReference type="PROSITE" id="PS01011">
    <property type="entry name" value="FOLYLPOLYGLU_SYNT_1"/>
    <property type="match status" value="1"/>
</dbReference>
<dbReference type="NCBIfam" id="NF001126">
    <property type="entry name" value="PRK00139.1-4"/>
    <property type="match status" value="1"/>
</dbReference>
<keyword evidence="3 11" id="KW-0436">Ligase</keyword>
<feature type="binding site" evidence="11">
    <location>
        <position position="196"/>
    </location>
    <ligand>
        <name>UDP-N-acetyl-alpha-D-muramoyl-L-alanyl-D-glutamate</name>
        <dbReference type="ChEBI" id="CHEBI:83900"/>
    </ligand>
</feature>
<protein>
    <recommendedName>
        <fullName evidence="11">UDP-N-acetylmuramoyl-L-alanyl-D-glutamate--2,6-diaminopimelate ligase</fullName>
        <ecNumber evidence="11">6.3.2.13</ecNumber>
    </recommendedName>
    <alternativeName>
        <fullName evidence="11">Meso-A2pm-adding enzyme</fullName>
    </alternativeName>
    <alternativeName>
        <fullName evidence="11">Meso-diaminopimelate-adding enzyme</fullName>
    </alternativeName>
    <alternativeName>
        <fullName evidence="11">UDP-MurNAc-L-Ala-D-Glu:meso-diaminopimelate ligase</fullName>
    </alternativeName>
    <alternativeName>
        <fullName evidence="11">UDP-MurNAc-tripeptide synthetase</fullName>
    </alternativeName>
    <alternativeName>
        <fullName evidence="11">UDP-N-acetylmuramyl-tripeptide synthetase</fullName>
    </alternativeName>
</protein>
<feature type="binding site" evidence="11">
    <location>
        <begin position="111"/>
        <end position="117"/>
    </location>
    <ligand>
        <name>ATP</name>
        <dbReference type="ChEBI" id="CHEBI:30616"/>
    </ligand>
</feature>
<evidence type="ECO:0000259" key="14">
    <source>
        <dbReference type="Pfam" id="PF02875"/>
    </source>
</evidence>
<dbReference type="InterPro" id="IPR018109">
    <property type="entry name" value="Folylpolyglutamate_synth_CS"/>
</dbReference>
<evidence type="ECO:0000256" key="2">
    <source>
        <dbReference type="ARBA" id="ARBA00022490"/>
    </source>
</evidence>
<feature type="binding site" evidence="11">
    <location>
        <position position="395"/>
    </location>
    <ligand>
        <name>meso-2,6-diaminopimelate</name>
        <dbReference type="ChEBI" id="CHEBI:57791"/>
    </ligand>
</feature>
<organism evidence="16 17">
    <name type="scientific">Roseateles rivi</name>
    <dbReference type="NCBI Taxonomy" id="3299028"/>
    <lineage>
        <taxon>Bacteria</taxon>
        <taxon>Pseudomonadati</taxon>
        <taxon>Pseudomonadota</taxon>
        <taxon>Betaproteobacteria</taxon>
        <taxon>Burkholderiales</taxon>
        <taxon>Sphaerotilaceae</taxon>
        <taxon>Roseateles</taxon>
    </lineage>
</organism>
<dbReference type="GO" id="GO:0008765">
    <property type="term" value="F:UDP-N-acetylmuramoylalanyl-D-glutamate-2,6-diaminopimelate ligase activity"/>
    <property type="evidence" value="ECO:0007669"/>
    <property type="project" value="UniProtKB-EC"/>
</dbReference>
<feature type="short sequence motif" description="Meso-diaminopimelate recognition motif" evidence="11">
    <location>
        <begin position="419"/>
        <end position="422"/>
    </location>
</feature>
<feature type="binding site" evidence="11">
    <location>
        <begin position="161"/>
        <end position="162"/>
    </location>
    <ligand>
        <name>UDP-N-acetyl-alpha-D-muramoyl-L-alanyl-D-glutamate</name>
        <dbReference type="ChEBI" id="CHEBI:83900"/>
    </ligand>
</feature>
<evidence type="ECO:0000313" key="16">
    <source>
        <dbReference type="EMBL" id="MFG6446986.1"/>
    </source>
</evidence>
<evidence type="ECO:0000256" key="4">
    <source>
        <dbReference type="ARBA" id="ARBA00022618"/>
    </source>
</evidence>
<dbReference type="InterPro" id="IPR004101">
    <property type="entry name" value="Mur_ligase_C"/>
</dbReference>
<evidence type="ECO:0000256" key="9">
    <source>
        <dbReference type="ARBA" id="ARBA00023306"/>
    </source>
</evidence>
<reference evidence="16 17" key="1">
    <citation type="submission" date="2024-08" db="EMBL/GenBank/DDBJ databases">
        <authorList>
            <person name="Lu H."/>
        </authorList>
    </citation>
    <scope>NUCLEOTIDE SEQUENCE [LARGE SCALE GENOMIC DNA]</scope>
    <source>
        <strain evidence="16 17">BYS180W</strain>
    </source>
</reference>
<evidence type="ECO:0000256" key="7">
    <source>
        <dbReference type="ARBA" id="ARBA00022960"/>
    </source>
</evidence>
<keyword evidence="11" id="KW-0460">Magnesium</keyword>
<evidence type="ECO:0000256" key="3">
    <source>
        <dbReference type="ARBA" id="ARBA00022598"/>
    </source>
</evidence>
<comment type="function">
    <text evidence="11">Catalyzes the addition of meso-diaminopimelic acid to the nucleotide precursor UDP-N-acetylmuramoyl-L-alanyl-D-glutamate (UMAG) in the biosynthesis of bacterial cell-wall peptidoglycan.</text>
</comment>
<comment type="caution">
    <text evidence="16">The sequence shown here is derived from an EMBL/GenBank/DDBJ whole genome shotgun (WGS) entry which is preliminary data.</text>
</comment>
<sequence length="502" mass="52858">MLTRLKSPSAAARWLQEWTPSGRLVTDSRAVRPGDAFIAWPGYATDARQFVAAALQAGAATCLVEEQGVEAFGFTDARVAALPDLKARCGEIAADFYQQPSAALEVVAVTGTNGKTSSAWWVAQVLSVLGSPCGMVGTLGVGRPPVPGAQEAAAIASTGLTTPDPVRLQAAFAQMRADGLRSCAIEASSIGIEEHRLAGVQLRVAMFTNFTQDHLDYHGDMAAYWQAKRKLFAWAGLQAAVLNLDDAQGQGLAAELGSSGMDLWTYGIDQAQARLQACALRHEAAGLAFTVVEGAQQLLVQTALIGRYNVSNLLGVMAAARALGHSLEAVVQAVQQVSPVPGRMQRVGTGQELPQLVVDYAHTPDALEKALQALRPLAQARGGRLHVVFGCGGNRDPLKRPQMGAIAAQLADEVILTSDNPRDEDPELILDGIAAGMPAGSAVLREADRARAIAQATARAASRDVVLVAGKGHEDYQEVAGQRRHFCDIEASRAALLARAGL</sequence>
<keyword evidence="4 11" id="KW-0132">Cell division</keyword>
<comment type="similarity">
    <text evidence="1 11">Belongs to the MurCDEF family. MurE subfamily.</text>
</comment>
<evidence type="ECO:0000256" key="1">
    <source>
        <dbReference type="ARBA" id="ARBA00005898"/>
    </source>
</evidence>
<dbReference type="InterPro" id="IPR013221">
    <property type="entry name" value="Mur_ligase_cen"/>
</dbReference>
<keyword evidence="8 11" id="KW-0573">Peptidoglycan synthesis</keyword>
<feature type="domain" description="Mur ligase central" evidence="15">
    <location>
        <begin position="109"/>
        <end position="320"/>
    </location>
</feature>
<gene>
    <name evidence="11" type="primary">murE</name>
    <name evidence="16" type="ORF">ACG0Z6_01880</name>
</gene>
<dbReference type="InterPro" id="IPR035911">
    <property type="entry name" value="MurE/MurF_N"/>
</dbReference>
<dbReference type="HAMAP" id="MF_00208">
    <property type="entry name" value="MurE"/>
    <property type="match status" value="1"/>
</dbReference>
<feature type="modified residue" description="N6-carboxylysine" evidence="11">
    <location>
        <position position="228"/>
    </location>
</feature>
<dbReference type="Gene3D" id="3.40.1190.10">
    <property type="entry name" value="Mur-like, catalytic domain"/>
    <property type="match status" value="1"/>
</dbReference>
<keyword evidence="6 11" id="KW-0067">ATP-binding</keyword>
<dbReference type="Gene3D" id="3.90.190.20">
    <property type="entry name" value="Mur ligase, C-terminal domain"/>
    <property type="match status" value="1"/>
</dbReference>
<accession>A0ABW7FRN6</accession>
<evidence type="ECO:0000256" key="5">
    <source>
        <dbReference type="ARBA" id="ARBA00022741"/>
    </source>
</evidence>
<dbReference type="Proteomes" id="UP001606099">
    <property type="component" value="Unassembled WGS sequence"/>
</dbReference>
<feature type="binding site" evidence="11">
    <location>
        <position position="470"/>
    </location>
    <ligand>
        <name>meso-2,6-diaminopimelate</name>
        <dbReference type="ChEBI" id="CHEBI:57791"/>
    </ligand>
</feature>
<dbReference type="SUPFAM" id="SSF53623">
    <property type="entry name" value="MurD-like peptide ligases, catalytic domain"/>
    <property type="match status" value="1"/>
</dbReference>
<dbReference type="InterPro" id="IPR036565">
    <property type="entry name" value="Mur-like_cat_sf"/>
</dbReference>
<evidence type="ECO:0000256" key="10">
    <source>
        <dbReference type="ARBA" id="ARBA00023316"/>
    </source>
</evidence>
<keyword evidence="10 11" id="KW-0961">Cell wall biogenesis/degradation</keyword>
<dbReference type="EMBL" id="JBIGHZ010000001">
    <property type="protein sequence ID" value="MFG6446986.1"/>
    <property type="molecule type" value="Genomic_DNA"/>
</dbReference>
<dbReference type="Pfam" id="PF02875">
    <property type="entry name" value="Mur_ligase_C"/>
    <property type="match status" value="1"/>
</dbReference>
<dbReference type="EC" id="6.3.2.13" evidence="11"/>
<feature type="binding site" evidence="11">
    <location>
        <begin position="419"/>
        <end position="422"/>
    </location>
    <ligand>
        <name>meso-2,6-diaminopimelate</name>
        <dbReference type="ChEBI" id="CHEBI:57791"/>
    </ligand>
</feature>
<evidence type="ECO:0000259" key="13">
    <source>
        <dbReference type="Pfam" id="PF01225"/>
    </source>
</evidence>
<keyword evidence="9 11" id="KW-0131">Cell cycle</keyword>
<comment type="PTM">
    <text evidence="11">Carboxylation is probably crucial for Mg(2+) binding and, consequently, for the gamma-phosphate positioning of ATP.</text>
</comment>
<evidence type="ECO:0000256" key="6">
    <source>
        <dbReference type="ARBA" id="ARBA00022840"/>
    </source>
</evidence>
<keyword evidence="2 11" id="KW-0963">Cytoplasm</keyword>
<dbReference type="PANTHER" id="PTHR23135:SF4">
    <property type="entry name" value="UDP-N-ACETYLMURAMOYL-L-ALANYL-D-GLUTAMATE--2,6-DIAMINOPIMELATE LIGASE MURE HOMOLOG, CHLOROPLASTIC"/>
    <property type="match status" value="1"/>
</dbReference>
<dbReference type="InterPro" id="IPR005761">
    <property type="entry name" value="UDP-N-AcMur-Glu-dNH2Pim_ligase"/>
</dbReference>
<comment type="caution">
    <text evidence="11">Lacks conserved residue(s) required for the propagation of feature annotation.</text>
</comment>
<comment type="cofactor">
    <cofactor evidence="11">
        <name>Mg(2+)</name>
        <dbReference type="ChEBI" id="CHEBI:18420"/>
    </cofactor>
</comment>
<dbReference type="NCBIfam" id="TIGR01085">
    <property type="entry name" value="murE"/>
    <property type="match status" value="1"/>
</dbReference>
<comment type="catalytic activity">
    <reaction evidence="11">
        <text>UDP-N-acetyl-alpha-D-muramoyl-L-alanyl-D-glutamate + meso-2,6-diaminopimelate + ATP = UDP-N-acetyl-alpha-D-muramoyl-L-alanyl-gamma-D-glutamyl-meso-2,6-diaminopimelate + ADP + phosphate + H(+)</text>
        <dbReference type="Rhea" id="RHEA:23676"/>
        <dbReference type="ChEBI" id="CHEBI:15378"/>
        <dbReference type="ChEBI" id="CHEBI:30616"/>
        <dbReference type="ChEBI" id="CHEBI:43474"/>
        <dbReference type="ChEBI" id="CHEBI:57791"/>
        <dbReference type="ChEBI" id="CHEBI:83900"/>
        <dbReference type="ChEBI" id="CHEBI:83905"/>
        <dbReference type="ChEBI" id="CHEBI:456216"/>
        <dbReference type="EC" id="6.3.2.13"/>
    </reaction>
</comment>
<dbReference type="PANTHER" id="PTHR23135">
    <property type="entry name" value="MUR LIGASE FAMILY MEMBER"/>
    <property type="match status" value="1"/>
</dbReference>
<evidence type="ECO:0000256" key="12">
    <source>
        <dbReference type="RuleBase" id="RU004135"/>
    </source>
</evidence>
<name>A0ABW7FRN6_9BURK</name>
<comment type="pathway">
    <text evidence="11 12">Cell wall biogenesis; peptidoglycan biosynthesis.</text>
</comment>
<feature type="binding site" evidence="11">
    <location>
        <position position="474"/>
    </location>
    <ligand>
        <name>meso-2,6-diaminopimelate</name>
        <dbReference type="ChEBI" id="CHEBI:57791"/>
    </ligand>
</feature>
<evidence type="ECO:0000256" key="11">
    <source>
        <dbReference type="HAMAP-Rule" id="MF_00208"/>
    </source>
</evidence>